<dbReference type="AlphaFoldDB" id="A0A2X2BQ56"/>
<protein>
    <submittedName>
        <fullName evidence="1">Sulfate transporter</fullName>
    </submittedName>
</protein>
<organism evidence="1 2">
    <name type="scientific">Proteus mirabilis</name>
    <dbReference type="NCBI Taxonomy" id="584"/>
    <lineage>
        <taxon>Bacteria</taxon>
        <taxon>Pseudomonadati</taxon>
        <taxon>Pseudomonadota</taxon>
        <taxon>Gammaproteobacteria</taxon>
        <taxon>Enterobacterales</taxon>
        <taxon>Morganellaceae</taxon>
        <taxon>Proteus</taxon>
    </lineage>
</organism>
<dbReference type="EMBL" id="UAUE01000024">
    <property type="protein sequence ID" value="SPY98442.1"/>
    <property type="molecule type" value="Genomic_DNA"/>
</dbReference>
<gene>
    <name evidence="1" type="ORF">NCTC10975_03196</name>
</gene>
<accession>A0A2X2BQ56</accession>
<dbReference type="Proteomes" id="UP000251485">
    <property type="component" value="Unassembled WGS sequence"/>
</dbReference>
<evidence type="ECO:0000313" key="1">
    <source>
        <dbReference type="EMBL" id="SPY98442.1"/>
    </source>
</evidence>
<sequence>MDSAPQRPAWLAVDATVSFTYDDVSVFAVIDELIRELRIKGVKLVLAGRRTELNRWIARNKITINDDDLIIAPDLYFVIRLYQSRQQIKEKHKQQQQVPFAEDNQATFIRDTETRG</sequence>
<evidence type="ECO:0000313" key="2">
    <source>
        <dbReference type="Proteomes" id="UP000251485"/>
    </source>
</evidence>
<reference evidence="1 2" key="1">
    <citation type="submission" date="2018-06" db="EMBL/GenBank/DDBJ databases">
        <authorList>
            <consortium name="Pathogen Informatics"/>
            <person name="Doyle S."/>
        </authorList>
    </citation>
    <scope>NUCLEOTIDE SEQUENCE [LARGE SCALE GENOMIC DNA]</scope>
    <source>
        <strain evidence="1 2">NCTC10975</strain>
    </source>
</reference>
<name>A0A2X2BQ56_PROMI</name>
<proteinExistence type="predicted"/>